<protein>
    <submittedName>
        <fullName evidence="2">Uncharacterized protein</fullName>
    </submittedName>
</protein>
<name>A0ABP0IE76_9DINO</name>
<feature type="compositionally biased region" description="Polar residues" evidence="1">
    <location>
        <begin position="11"/>
        <end position="21"/>
    </location>
</feature>
<evidence type="ECO:0000313" key="2">
    <source>
        <dbReference type="EMBL" id="CAK8999579.1"/>
    </source>
</evidence>
<keyword evidence="3" id="KW-1185">Reference proteome</keyword>
<evidence type="ECO:0000256" key="1">
    <source>
        <dbReference type="SAM" id="MobiDB-lite"/>
    </source>
</evidence>
<feature type="non-terminal residue" evidence="2">
    <location>
        <position position="70"/>
    </location>
</feature>
<dbReference type="Proteomes" id="UP001642484">
    <property type="component" value="Unassembled WGS sequence"/>
</dbReference>
<proteinExistence type="predicted"/>
<feature type="region of interest" description="Disordered" evidence="1">
    <location>
        <begin position="1"/>
        <end position="70"/>
    </location>
</feature>
<organism evidence="2 3">
    <name type="scientific">Durusdinium trenchii</name>
    <dbReference type="NCBI Taxonomy" id="1381693"/>
    <lineage>
        <taxon>Eukaryota</taxon>
        <taxon>Sar</taxon>
        <taxon>Alveolata</taxon>
        <taxon>Dinophyceae</taxon>
        <taxon>Suessiales</taxon>
        <taxon>Symbiodiniaceae</taxon>
        <taxon>Durusdinium</taxon>
    </lineage>
</organism>
<dbReference type="EMBL" id="CAXAMN010002436">
    <property type="protein sequence ID" value="CAK8999579.1"/>
    <property type="molecule type" value="Genomic_DNA"/>
</dbReference>
<feature type="non-terminal residue" evidence="2">
    <location>
        <position position="1"/>
    </location>
</feature>
<sequence length="70" mass="7622">SLPGSGGRTPSAVTPTSSRSNFAWEDEKQSGTLFQVEDDAEQPLLPHSLPEDWNDESKVTVHRGPLGFVE</sequence>
<comment type="caution">
    <text evidence="2">The sequence shown here is derived from an EMBL/GenBank/DDBJ whole genome shotgun (WGS) entry which is preliminary data.</text>
</comment>
<evidence type="ECO:0000313" key="3">
    <source>
        <dbReference type="Proteomes" id="UP001642484"/>
    </source>
</evidence>
<reference evidence="2 3" key="1">
    <citation type="submission" date="2024-02" db="EMBL/GenBank/DDBJ databases">
        <authorList>
            <person name="Chen Y."/>
            <person name="Shah S."/>
            <person name="Dougan E. K."/>
            <person name="Thang M."/>
            <person name="Chan C."/>
        </authorList>
    </citation>
    <scope>NUCLEOTIDE SEQUENCE [LARGE SCALE GENOMIC DNA]</scope>
</reference>
<gene>
    <name evidence="2" type="ORF">CCMP2556_LOCUS5707</name>
</gene>
<accession>A0ABP0IE76</accession>